<dbReference type="EC" id="1.1.1.25" evidence="2 8"/>
<dbReference type="Gene3D" id="3.40.50.10860">
    <property type="entry name" value="Leucine Dehydrogenase, chain A, domain 1"/>
    <property type="match status" value="1"/>
</dbReference>
<keyword evidence="6 8" id="KW-0057">Aromatic amino acid biosynthesis</keyword>
<comment type="similarity">
    <text evidence="8">Belongs to the shikimate dehydrogenase family.</text>
</comment>
<keyword evidence="5 8" id="KW-0560">Oxidoreductase</keyword>
<evidence type="ECO:0000256" key="2">
    <source>
        <dbReference type="ARBA" id="ARBA00012962"/>
    </source>
</evidence>
<feature type="domain" description="SDH C-terminal" evidence="11">
    <location>
        <begin position="249"/>
        <end position="280"/>
    </location>
</feature>
<dbReference type="NCBIfam" id="TIGR00507">
    <property type="entry name" value="aroE"/>
    <property type="match status" value="1"/>
</dbReference>
<dbReference type="InterPro" id="IPR011342">
    <property type="entry name" value="Shikimate_DH"/>
</dbReference>
<evidence type="ECO:0000259" key="9">
    <source>
        <dbReference type="Pfam" id="PF01488"/>
    </source>
</evidence>
<evidence type="ECO:0000256" key="4">
    <source>
        <dbReference type="ARBA" id="ARBA00022857"/>
    </source>
</evidence>
<gene>
    <name evidence="8 12" type="primary">aroE</name>
    <name evidence="12" type="ORF">GCM10011360_37010</name>
</gene>
<feature type="binding site" evidence="8">
    <location>
        <position position="249"/>
    </location>
    <ligand>
        <name>NADP(+)</name>
        <dbReference type="ChEBI" id="CHEBI:58349"/>
    </ligand>
</feature>
<dbReference type="RefSeq" id="WP_188479297.1">
    <property type="nucleotide sequence ID" value="NZ_BMFJ01000002.1"/>
</dbReference>
<dbReference type="GO" id="GO:0005829">
    <property type="term" value="C:cytosol"/>
    <property type="evidence" value="ECO:0007669"/>
    <property type="project" value="TreeGrafter"/>
</dbReference>
<dbReference type="InterPro" id="IPR046346">
    <property type="entry name" value="Aminoacid_DH-like_N_sf"/>
</dbReference>
<evidence type="ECO:0000256" key="1">
    <source>
        <dbReference type="ARBA" id="ARBA00004871"/>
    </source>
</evidence>
<dbReference type="PANTHER" id="PTHR21089">
    <property type="entry name" value="SHIKIMATE DEHYDROGENASE"/>
    <property type="match status" value="1"/>
</dbReference>
<dbReference type="InterPro" id="IPR006151">
    <property type="entry name" value="Shikm_DH/Glu-tRNA_Rdtase"/>
</dbReference>
<feature type="domain" description="Quinate/shikimate 5-dehydrogenase/glutamyl-tRNA reductase" evidence="9">
    <location>
        <begin position="133"/>
        <end position="201"/>
    </location>
</feature>
<dbReference type="NCBIfam" id="NF001312">
    <property type="entry name" value="PRK00258.1-4"/>
    <property type="match status" value="1"/>
</dbReference>
<dbReference type="InterPro" id="IPR041121">
    <property type="entry name" value="SDH_C"/>
</dbReference>
<reference evidence="13" key="1">
    <citation type="journal article" date="2019" name="Int. J. Syst. Evol. Microbiol.">
        <title>The Global Catalogue of Microorganisms (GCM) 10K type strain sequencing project: providing services to taxonomists for standard genome sequencing and annotation.</title>
        <authorList>
            <consortium name="The Broad Institute Genomics Platform"/>
            <consortium name="The Broad Institute Genome Sequencing Center for Infectious Disease"/>
            <person name="Wu L."/>
            <person name="Ma J."/>
        </authorList>
    </citation>
    <scope>NUCLEOTIDE SEQUENCE [LARGE SCALE GENOMIC DNA]</scope>
    <source>
        <strain evidence="13">CGMCC 1.12664</strain>
    </source>
</reference>
<accession>A0A917AE37</accession>
<feature type="binding site" evidence="8">
    <location>
        <begin position="23"/>
        <end position="25"/>
    </location>
    <ligand>
        <name>shikimate</name>
        <dbReference type="ChEBI" id="CHEBI:36208"/>
    </ligand>
</feature>
<evidence type="ECO:0000256" key="8">
    <source>
        <dbReference type="HAMAP-Rule" id="MF_00222"/>
    </source>
</evidence>
<evidence type="ECO:0000259" key="11">
    <source>
        <dbReference type="Pfam" id="PF18317"/>
    </source>
</evidence>
<evidence type="ECO:0000313" key="13">
    <source>
        <dbReference type="Proteomes" id="UP000612855"/>
    </source>
</evidence>
<comment type="caution">
    <text evidence="12">The sequence shown here is derived from an EMBL/GenBank/DDBJ whole genome shotgun (WGS) entry which is preliminary data.</text>
</comment>
<dbReference type="InterPro" id="IPR013708">
    <property type="entry name" value="Shikimate_DH-bd_N"/>
</dbReference>
<dbReference type="PANTHER" id="PTHR21089:SF1">
    <property type="entry name" value="BIFUNCTIONAL 3-DEHYDROQUINATE DEHYDRATASE_SHIKIMATE DEHYDROGENASE, CHLOROPLASTIC"/>
    <property type="match status" value="1"/>
</dbReference>
<feature type="binding site" evidence="8">
    <location>
        <position position="95"/>
    </location>
    <ligand>
        <name>shikimate</name>
        <dbReference type="ChEBI" id="CHEBI:36208"/>
    </ligand>
</feature>
<keyword evidence="3 8" id="KW-0028">Amino-acid biosynthesis</keyword>
<dbReference type="GO" id="GO:0008652">
    <property type="term" value="P:amino acid biosynthetic process"/>
    <property type="evidence" value="ECO:0007669"/>
    <property type="project" value="UniProtKB-KW"/>
</dbReference>
<feature type="binding site" evidence="8">
    <location>
        <position position="86"/>
    </location>
    <ligand>
        <name>NADP(+)</name>
        <dbReference type="ChEBI" id="CHEBI:58349"/>
    </ligand>
</feature>
<evidence type="ECO:0000256" key="3">
    <source>
        <dbReference type="ARBA" id="ARBA00022605"/>
    </source>
</evidence>
<evidence type="ECO:0000256" key="7">
    <source>
        <dbReference type="ARBA" id="ARBA00049442"/>
    </source>
</evidence>
<dbReference type="Pfam" id="PF18317">
    <property type="entry name" value="SDH_C"/>
    <property type="match status" value="1"/>
</dbReference>
<comment type="pathway">
    <text evidence="1 8">Metabolic intermediate biosynthesis; chorismate biosynthesis; chorismate from D-erythrose 4-phosphate and phosphoenolpyruvate: step 4/7.</text>
</comment>
<feature type="binding site" evidence="8">
    <location>
        <position position="70"/>
    </location>
    <ligand>
        <name>shikimate</name>
        <dbReference type="ChEBI" id="CHEBI:36208"/>
    </ligand>
</feature>
<dbReference type="EMBL" id="BMFJ01000002">
    <property type="protein sequence ID" value="GGE46296.1"/>
    <property type="molecule type" value="Genomic_DNA"/>
</dbReference>
<dbReference type="Gene3D" id="3.40.50.720">
    <property type="entry name" value="NAD(P)-binding Rossmann-like Domain"/>
    <property type="match status" value="1"/>
</dbReference>
<dbReference type="Pfam" id="PF01488">
    <property type="entry name" value="Shikimate_DH"/>
    <property type="match status" value="1"/>
</dbReference>
<feature type="binding site" evidence="8">
    <location>
        <position position="228"/>
    </location>
    <ligand>
        <name>shikimate</name>
        <dbReference type="ChEBI" id="CHEBI:36208"/>
    </ligand>
</feature>
<dbReference type="InterPro" id="IPR036291">
    <property type="entry name" value="NAD(P)-bd_dom_sf"/>
</dbReference>
<evidence type="ECO:0000313" key="12">
    <source>
        <dbReference type="EMBL" id="GGE46296.1"/>
    </source>
</evidence>
<feature type="binding site" evidence="8">
    <location>
        <position position="256"/>
    </location>
    <ligand>
        <name>shikimate</name>
        <dbReference type="ChEBI" id="CHEBI:36208"/>
    </ligand>
</feature>
<name>A0A917AE37_9RHOB</name>
<evidence type="ECO:0000256" key="6">
    <source>
        <dbReference type="ARBA" id="ARBA00023141"/>
    </source>
</evidence>
<dbReference type="CDD" id="cd01065">
    <property type="entry name" value="NAD_bind_Shikimate_DH"/>
    <property type="match status" value="1"/>
</dbReference>
<protein>
    <recommendedName>
        <fullName evidence="2 8">Shikimate dehydrogenase (NADP(+))</fullName>
        <shortName evidence="8">SDH</shortName>
        <ecNumber evidence="2 8">1.1.1.25</ecNumber>
    </recommendedName>
</protein>
<feature type="active site" description="Proton acceptor" evidence="8">
    <location>
        <position position="74"/>
    </location>
</feature>
<dbReference type="GO" id="GO:0004764">
    <property type="term" value="F:shikimate 3-dehydrogenase (NADP+) activity"/>
    <property type="evidence" value="ECO:0007669"/>
    <property type="project" value="UniProtKB-UniRule"/>
</dbReference>
<dbReference type="SUPFAM" id="SSF53223">
    <property type="entry name" value="Aminoacid dehydrogenase-like, N-terminal domain"/>
    <property type="match status" value="1"/>
</dbReference>
<keyword evidence="4 8" id="KW-0521">NADP</keyword>
<dbReference type="GO" id="GO:0019632">
    <property type="term" value="P:shikimate metabolic process"/>
    <property type="evidence" value="ECO:0007669"/>
    <property type="project" value="InterPro"/>
</dbReference>
<dbReference type="GO" id="GO:0050661">
    <property type="term" value="F:NADP binding"/>
    <property type="evidence" value="ECO:0007669"/>
    <property type="project" value="InterPro"/>
</dbReference>
<dbReference type="SUPFAM" id="SSF51735">
    <property type="entry name" value="NAD(P)-binding Rossmann-fold domains"/>
    <property type="match status" value="1"/>
</dbReference>
<feature type="binding site" evidence="8">
    <location>
        <begin position="161"/>
        <end position="166"/>
    </location>
    <ligand>
        <name>NADP(+)</name>
        <dbReference type="ChEBI" id="CHEBI:58349"/>
    </ligand>
</feature>
<evidence type="ECO:0000259" key="10">
    <source>
        <dbReference type="Pfam" id="PF08501"/>
    </source>
</evidence>
<dbReference type="GO" id="GO:0009073">
    <property type="term" value="P:aromatic amino acid family biosynthetic process"/>
    <property type="evidence" value="ECO:0007669"/>
    <property type="project" value="UniProtKB-KW"/>
</dbReference>
<comment type="function">
    <text evidence="8">Involved in the biosynthesis of the chorismate, which leads to the biosynthesis of aromatic amino acids. Catalyzes the reversible NADPH linked reduction of 3-dehydroshikimate (DHSA) to yield shikimate (SA).</text>
</comment>
<evidence type="ECO:0000256" key="5">
    <source>
        <dbReference type="ARBA" id="ARBA00023002"/>
    </source>
</evidence>
<feature type="binding site" evidence="8">
    <location>
        <position position="111"/>
    </location>
    <ligand>
        <name>shikimate</name>
        <dbReference type="ChEBI" id="CHEBI:36208"/>
    </ligand>
</feature>
<dbReference type="HAMAP" id="MF_00222">
    <property type="entry name" value="Shikimate_DH_AroE"/>
    <property type="match status" value="1"/>
</dbReference>
<dbReference type="Pfam" id="PF08501">
    <property type="entry name" value="Shikimate_dh_N"/>
    <property type="match status" value="1"/>
</dbReference>
<comment type="subunit">
    <text evidence="8">Homodimer.</text>
</comment>
<sequence>MTDPAPLPRVPLAGVIGHPVAHSKSPALFRHWLDTYQLPGHYVPLHVRPDDLETALATLPKLGFVGANVTIPHKQRALELANVVSDRAALIGAANTLIFRQDGAVHADNTDGYGFVENLRRNAPDWDPEVGPALVLGAGGAARAILASLIDAGVPRIVLSNRTRSRADGLAEEFGRHIDVVEWVQAAGEIGDAALIVNTTSLGMTGKEPLRMKLDALHPGQLVTDIVYAPLRTRLLEEAAAAGCRTVDGLGMLLYQAVPGFERWFGVKPEVTDATRAAVLA</sequence>
<dbReference type="GO" id="GO:0009423">
    <property type="term" value="P:chorismate biosynthetic process"/>
    <property type="evidence" value="ECO:0007669"/>
    <property type="project" value="UniProtKB-UniRule"/>
</dbReference>
<feature type="binding site" evidence="8">
    <location>
        <position position="226"/>
    </location>
    <ligand>
        <name>NADP(+)</name>
        <dbReference type="ChEBI" id="CHEBI:58349"/>
    </ligand>
</feature>
<comment type="catalytic activity">
    <reaction evidence="7 8">
        <text>shikimate + NADP(+) = 3-dehydroshikimate + NADPH + H(+)</text>
        <dbReference type="Rhea" id="RHEA:17737"/>
        <dbReference type="ChEBI" id="CHEBI:15378"/>
        <dbReference type="ChEBI" id="CHEBI:16630"/>
        <dbReference type="ChEBI" id="CHEBI:36208"/>
        <dbReference type="ChEBI" id="CHEBI:57783"/>
        <dbReference type="ChEBI" id="CHEBI:58349"/>
        <dbReference type="EC" id="1.1.1.25"/>
    </reaction>
</comment>
<dbReference type="AlphaFoldDB" id="A0A917AE37"/>
<dbReference type="InterPro" id="IPR022893">
    <property type="entry name" value="Shikimate_DH_fam"/>
</dbReference>
<dbReference type="Proteomes" id="UP000612855">
    <property type="component" value="Unassembled WGS sequence"/>
</dbReference>
<feature type="domain" description="Shikimate dehydrogenase substrate binding N-terminal" evidence="10">
    <location>
        <begin position="15"/>
        <end position="97"/>
    </location>
</feature>
<organism evidence="12 13">
    <name type="scientific">Primorskyibacter flagellatus</name>
    <dbReference type="NCBI Taxonomy" id="1387277"/>
    <lineage>
        <taxon>Bacteria</taxon>
        <taxon>Pseudomonadati</taxon>
        <taxon>Pseudomonadota</taxon>
        <taxon>Alphaproteobacteria</taxon>
        <taxon>Rhodobacterales</taxon>
        <taxon>Roseobacteraceae</taxon>
        <taxon>Primorskyibacter</taxon>
    </lineage>
</organism>
<proteinExistence type="inferred from homology"/>
<feature type="binding site" evidence="8">
    <location>
        <begin position="137"/>
        <end position="141"/>
    </location>
    <ligand>
        <name>NADP(+)</name>
        <dbReference type="ChEBI" id="CHEBI:58349"/>
    </ligand>
</feature>
<keyword evidence="13" id="KW-1185">Reference proteome</keyword>